<gene>
    <name evidence="9" type="ORF">DRW07_01790</name>
</gene>
<evidence type="ECO:0000313" key="9">
    <source>
        <dbReference type="EMBL" id="RPJ68165.1"/>
    </source>
</evidence>
<evidence type="ECO:0000313" key="10">
    <source>
        <dbReference type="Proteomes" id="UP000275281"/>
    </source>
</evidence>
<dbReference type="GO" id="GO:0006777">
    <property type="term" value="P:Mo-molybdopterin cofactor biosynthetic process"/>
    <property type="evidence" value="ECO:0007669"/>
    <property type="project" value="UniProtKB-KW"/>
</dbReference>
<feature type="domain" description="MobA-like NTP transferase" evidence="8">
    <location>
        <begin position="36"/>
        <end position="173"/>
    </location>
</feature>
<dbReference type="OrthoDB" id="9788394at2"/>
<dbReference type="PANTHER" id="PTHR19136">
    <property type="entry name" value="MOLYBDENUM COFACTOR GUANYLYLTRANSFERASE"/>
    <property type="match status" value="1"/>
</dbReference>
<dbReference type="PANTHER" id="PTHR19136:SF81">
    <property type="entry name" value="MOLYBDENUM COFACTOR GUANYLYLTRANSFERASE"/>
    <property type="match status" value="1"/>
</dbReference>
<dbReference type="InterPro" id="IPR025877">
    <property type="entry name" value="MobA-like_NTP_Trfase"/>
</dbReference>
<evidence type="ECO:0000259" key="8">
    <source>
        <dbReference type="Pfam" id="PF12804"/>
    </source>
</evidence>
<dbReference type="GO" id="GO:0005525">
    <property type="term" value="F:GTP binding"/>
    <property type="evidence" value="ECO:0007669"/>
    <property type="project" value="UniProtKB-KW"/>
</dbReference>
<dbReference type="EMBL" id="RPOK01000001">
    <property type="protein sequence ID" value="RPJ68165.1"/>
    <property type="molecule type" value="Genomic_DNA"/>
</dbReference>
<dbReference type="GO" id="GO:0016779">
    <property type="term" value="F:nucleotidyltransferase activity"/>
    <property type="evidence" value="ECO:0007669"/>
    <property type="project" value="UniProtKB-KW"/>
</dbReference>
<dbReference type="SUPFAM" id="SSF53448">
    <property type="entry name" value="Nucleotide-diphospho-sugar transferases"/>
    <property type="match status" value="1"/>
</dbReference>
<keyword evidence="1" id="KW-0963">Cytoplasm</keyword>
<dbReference type="Gene3D" id="3.90.550.10">
    <property type="entry name" value="Spore Coat Polysaccharide Biosynthesis Protein SpsA, Chain A"/>
    <property type="match status" value="1"/>
</dbReference>
<sequence>MIIPVCTVLTIFNSRECVLNSLEILKKRLMQMAFLGVILAGGKSERMGRDKATMQWQGESWLSHMASLLKTAGAKEVIVCGREAPPYVFLPDIYPNAGPLGGIHAALRYSLSVHQLPLLIVPVDIPSATAEDLVTLVQHSNKAEAVTYKRSPLPIYLNADASQLTNLEAILNNDTMNNAIHHWLENVLHFELPVSPPFKNINRLSDLEA</sequence>
<keyword evidence="10" id="KW-1185">Reference proteome</keyword>
<keyword evidence="5" id="KW-0460">Magnesium</keyword>
<proteinExistence type="predicted"/>
<evidence type="ECO:0000256" key="4">
    <source>
        <dbReference type="ARBA" id="ARBA00022741"/>
    </source>
</evidence>
<keyword evidence="4" id="KW-0547">Nucleotide-binding</keyword>
<dbReference type="InterPro" id="IPR013482">
    <property type="entry name" value="Molybde_CF_guanTrfase"/>
</dbReference>
<protein>
    <submittedName>
        <fullName evidence="9">Molybdenum cofactor guanylyltransferase</fullName>
    </submittedName>
</protein>
<dbReference type="CDD" id="cd02503">
    <property type="entry name" value="MobA"/>
    <property type="match status" value="1"/>
</dbReference>
<evidence type="ECO:0000256" key="2">
    <source>
        <dbReference type="ARBA" id="ARBA00022679"/>
    </source>
</evidence>
<dbReference type="Pfam" id="PF12804">
    <property type="entry name" value="NTP_transf_3"/>
    <property type="match status" value="1"/>
</dbReference>
<evidence type="ECO:0000256" key="3">
    <source>
        <dbReference type="ARBA" id="ARBA00022723"/>
    </source>
</evidence>
<keyword evidence="7" id="KW-0501">Molybdenum cofactor biosynthesis</keyword>
<evidence type="ECO:0000256" key="1">
    <source>
        <dbReference type="ARBA" id="ARBA00022490"/>
    </source>
</evidence>
<evidence type="ECO:0000256" key="6">
    <source>
        <dbReference type="ARBA" id="ARBA00023134"/>
    </source>
</evidence>
<keyword evidence="9" id="KW-0548">Nucleotidyltransferase</keyword>
<name>A0A3N5YEI5_9ALTE</name>
<evidence type="ECO:0000256" key="7">
    <source>
        <dbReference type="ARBA" id="ARBA00023150"/>
    </source>
</evidence>
<dbReference type="InterPro" id="IPR029044">
    <property type="entry name" value="Nucleotide-diphossugar_trans"/>
</dbReference>
<reference evidence="9 10" key="1">
    <citation type="submission" date="2018-11" db="EMBL/GenBank/DDBJ databases">
        <authorList>
            <person name="Ye M.-Q."/>
            <person name="Du Z.-J."/>
        </authorList>
    </citation>
    <scope>NUCLEOTIDE SEQUENCE [LARGE SCALE GENOMIC DNA]</scope>
    <source>
        <strain evidence="9 10">U0105</strain>
    </source>
</reference>
<keyword evidence="2 9" id="KW-0808">Transferase</keyword>
<keyword evidence="3" id="KW-0479">Metal-binding</keyword>
<dbReference type="GO" id="GO:0046872">
    <property type="term" value="F:metal ion binding"/>
    <property type="evidence" value="ECO:0007669"/>
    <property type="project" value="UniProtKB-KW"/>
</dbReference>
<evidence type="ECO:0000256" key="5">
    <source>
        <dbReference type="ARBA" id="ARBA00022842"/>
    </source>
</evidence>
<dbReference type="Proteomes" id="UP000275281">
    <property type="component" value="Unassembled WGS sequence"/>
</dbReference>
<comment type="caution">
    <text evidence="9">The sequence shown here is derived from an EMBL/GenBank/DDBJ whole genome shotgun (WGS) entry which is preliminary data.</text>
</comment>
<organism evidence="9 10">
    <name type="scientific">Alteromonas sediminis</name>
    <dbReference type="NCBI Taxonomy" id="2259342"/>
    <lineage>
        <taxon>Bacteria</taxon>
        <taxon>Pseudomonadati</taxon>
        <taxon>Pseudomonadota</taxon>
        <taxon>Gammaproteobacteria</taxon>
        <taxon>Alteromonadales</taxon>
        <taxon>Alteromonadaceae</taxon>
        <taxon>Alteromonas/Salinimonas group</taxon>
        <taxon>Alteromonas</taxon>
    </lineage>
</organism>
<keyword evidence="6" id="KW-0342">GTP-binding</keyword>
<accession>A0A3N5YEI5</accession>
<dbReference type="AlphaFoldDB" id="A0A3N5YEI5"/>